<keyword evidence="4" id="KW-1185">Reference proteome</keyword>
<evidence type="ECO:0000313" key="5">
    <source>
        <dbReference type="Proteomes" id="UP000320475"/>
    </source>
</evidence>
<dbReference type="VEuPathDB" id="FungiDB:SeMB42_g01938"/>
<keyword evidence="1" id="KW-0472">Membrane</keyword>
<proteinExistence type="predicted"/>
<dbReference type="Proteomes" id="UP000317494">
    <property type="component" value="Unassembled WGS sequence"/>
</dbReference>
<sequence>MSSRIGIPLGSCGLYCVVVASLPANVYLKETSPYMAFVGGYRLHLLWRCMQQLSLLVWFRSRYVIEELQENPSFTNEQVNGAVTKIADMAEYIRRAFEAYEGVAGGPDGQSHTSAMKKTFPCIVLTEALSVAVIRPMYLLLLEQIRADASCMPSFHTSYEEKCPGRSFGYGEKEYPSLDLITKEFMCL</sequence>
<protein>
    <submittedName>
        <fullName evidence="2">Uncharacterized protein</fullName>
    </submittedName>
</protein>
<evidence type="ECO:0000256" key="1">
    <source>
        <dbReference type="SAM" id="Phobius"/>
    </source>
</evidence>
<keyword evidence="1" id="KW-0812">Transmembrane</keyword>
<dbReference type="EMBL" id="QEAN01000055">
    <property type="protein sequence ID" value="TPX51331.1"/>
    <property type="molecule type" value="Genomic_DNA"/>
</dbReference>
<evidence type="ECO:0000313" key="3">
    <source>
        <dbReference type="EMBL" id="TPX51331.1"/>
    </source>
</evidence>
<evidence type="ECO:0000313" key="4">
    <source>
        <dbReference type="Proteomes" id="UP000317494"/>
    </source>
</evidence>
<accession>A0A507DD30</accession>
<dbReference type="EMBL" id="QEAM01000039">
    <property type="protein sequence ID" value="TPX49157.1"/>
    <property type="molecule type" value="Genomic_DNA"/>
</dbReference>
<evidence type="ECO:0000313" key="2">
    <source>
        <dbReference type="EMBL" id="TPX49157.1"/>
    </source>
</evidence>
<comment type="caution">
    <text evidence="2">The sequence shown here is derived from an EMBL/GenBank/DDBJ whole genome shotgun (WGS) entry which is preliminary data.</text>
</comment>
<organism evidence="2 5">
    <name type="scientific">Synchytrium endobioticum</name>
    <dbReference type="NCBI Taxonomy" id="286115"/>
    <lineage>
        <taxon>Eukaryota</taxon>
        <taxon>Fungi</taxon>
        <taxon>Fungi incertae sedis</taxon>
        <taxon>Chytridiomycota</taxon>
        <taxon>Chytridiomycota incertae sedis</taxon>
        <taxon>Chytridiomycetes</taxon>
        <taxon>Synchytriales</taxon>
        <taxon>Synchytriaceae</taxon>
        <taxon>Synchytrium</taxon>
    </lineage>
</organism>
<keyword evidence="1" id="KW-1133">Transmembrane helix</keyword>
<feature type="transmembrane region" description="Helical" evidence="1">
    <location>
        <begin position="6"/>
        <end position="28"/>
    </location>
</feature>
<reference evidence="4 5" key="1">
    <citation type="journal article" date="2019" name="Sci. Rep.">
        <title>Comparative genomics of chytrid fungi reveal insights into the obligate biotrophic and pathogenic lifestyle of Synchytrium endobioticum.</title>
        <authorList>
            <person name="van de Vossenberg B.T.L.H."/>
            <person name="Warris S."/>
            <person name="Nguyen H.D.T."/>
            <person name="van Gent-Pelzer M.P.E."/>
            <person name="Joly D.L."/>
            <person name="van de Geest H.C."/>
            <person name="Bonants P.J.M."/>
            <person name="Smith D.S."/>
            <person name="Levesque C.A."/>
            <person name="van der Lee T.A.J."/>
        </authorList>
    </citation>
    <scope>NUCLEOTIDE SEQUENCE [LARGE SCALE GENOMIC DNA]</scope>
    <source>
        <strain evidence="2 5">LEV6574</strain>
        <strain evidence="3 4">MB42</strain>
    </source>
</reference>
<gene>
    <name evidence="2" type="ORF">SeLEV6574_g01652</name>
    <name evidence="3" type="ORF">SeMB42_g01938</name>
</gene>
<name>A0A507DD30_9FUNG</name>
<dbReference type="AlphaFoldDB" id="A0A507DD30"/>
<dbReference type="Proteomes" id="UP000320475">
    <property type="component" value="Unassembled WGS sequence"/>
</dbReference>